<sequence length="506" mass="57207">MAEIWFTLFASPWQDSAGFLLVSFVLTMVLYVRHPSLRRTVLVWLFWLLFAAVIAVLPFAPDSAPAEIRHYALPFVAGLVVIRLLGLIFFRLFLPPFHLRPPRILQDILVTLVFVIWGMYQLRQAGLDLSQIVVTSTVLTAMVAFAMQDTIGNVLAGLTLQWDASIEAGDWIKVDDAVGKVVDVTWRATYLETRNGETVVLPNSVLTRNRFAILGKRQGKPLMWRRWVYFDVSLETLPTQIISMVEAALKQGMLANVAESPVPQCILMEADKGVGRFALRYWLTDLMHDDATDSLVRTAIDAALRRNGRRFSPPQYNLLLSFDNKKYSEVRHKRHTEERLAVLHGLELLAPLNEDELLALSDRLKFTPFVHGETVLAQGADVDWLYILIKGEMEQTLKTPDGETHQLGVLNAGSFFGEISLMTGERFPIQITALGNAECYRLDRATFQALLVMRHELAEAFSLVLARRQAEYHQLLSEHAKNGMSAPQPREMLARLRDLFGLPNIT</sequence>
<dbReference type="Gene3D" id="2.30.30.60">
    <property type="match status" value="1"/>
</dbReference>
<dbReference type="InterPro" id="IPR014710">
    <property type="entry name" value="RmlC-like_jellyroll"/>
</dbReference>
<name>A0ABX8ZA56_9NEIS</name>
<dbReference type="InterPro" id="IPR010920">
    <property type="entry name" value="LSM_dom_sf"/>
</dbReference>
<gene>
    <name evidence="8" type="ORF">K4H28_07955</name>
</gene>
<dbReference type="CDD" id="cd00038">
    <property type="entry name" value="CAP_ED"/>
    <property type="match status" value="1"/>
</dbReference>
<dbReference type="SUPFAM" id="SSF51206">
    <property type="entry name" value="cAMP-binding domain-like"/>
    <property type="match status" value="1"/>
</dbReference>
<protein>
    <submittedName>
        <fullName evidence="8">Mechanosensitive ion channel</fullName>
    </submittedName>
</protein>
<dbReference type="RefSeq" id="WP_221007833.1">
    <property type="nucleotide sequence ID" value="NZ_CP081150.1"/>
</dbReference>
<evidence type="ECO:0000313" key="9">
    <source>
        <dbReference type="Proteomes" id="UP000825679"/>
    </source>
</evidence>
<organism evidence="8 9">
    <name type="scientific">Deefgea tanakiae</name>
    <dbReference type="NCBI Taxonomy" id="2865840"/>
    <lineage>
        <taxon>Bacteria</taxon>
        <taxon>Pseudomonadati</taxon>
        <taxon>Pseudomonadota</taxon>
        <taxon>Betaproteobacteria</taxon>
        <taxon>Neisseriales</taxon>
        <taxon>Chitinibacteraceae</taxon>
        <taxon>Deefgea</taxon>
    </lineage>
</organism>
<evidence type="ECO:0000256" key="3">
    <source>
        <dbReference type="ARBA" id="ARBA00022692"/>
    </source>
</evidence>
<keyword evidence="3 6" id="KW-0812">Transmembrane</keyword>
<comment type="subcellular location">
    <subcellularLocation>
        <location evidence="1">Cell membrane</location>
        <topology evidence="1">Multi-pass membrane protein</topology>
    </subcellularLocation>
</comment>
<dbReference type="Gene3D" id="2.60.120.10">
    <property type="entry name" value="Jelly Rolls"/>
    <property type="match status" value="1"/>
</dbReference>
<feature type="transmembrane region" description="Helical" evidence="6">
    <location>
        <begin position="16"/>
        <end position="34"/>
    </location>
</feature>
<dbReference type="Pfam" id="PF00924">
    <property type="entry name" value="MS_channel_2nd"/>
    <property type="match status" value="1"/>
</dbReference>
<dbReference type="PANTHER" id="PTHR30566">
    <property type="entry name" value="YNAI-RELATED MECHANOSENSITIVE ION CHANNEL"/>
    <property type="match status" value="1"/>
</dbReference>
<feature type="transmembrane region" description="Helical" evidence="6">
    <location>
        <begin position="41"/>
        <end position="60"/>
    </location>
</feature>
<dbReference type="SMART" id="SM00100">
    <property type="entry name" value="cNMP"/>
    <property type="match status" value="1"/>
</dbReference>
<dbReference type="Pfam" id="PF00027">
    <property type="entry name" value="cNMP_binding"/>
    <property type="match status" value="1"/>
</dbReference>
<dbReference type="InterPro" id="IPR000595">
    <property type="entry name" value="cNMP-bd_dom"/>
</dbReference>
<dbReference type="Proteomes" id="UP000825679">
    <property type="component" value="Chromosome"/>
</dbReference>
<keyword evidence="4 6" id="KW-1133">Transmembrane helix</keyword>
<dbReference type="EMBL" id="CP081150">
    <property type="protein sequence ID" value="QZA79315.1"/>
    <property type="molecule type" value="Genomic_DNA"/>
</dbReference>
<keyword evidence="9" id="KW-1185">Reference proteome</keyword>
<evidence type="ECO:0000256" key="6">
    <source>
        <dbReference type="SAM" id="Phobius"/>
    </source>
</evidence>
<evidence type="ECO:0000256" key="4">
    <source>
        <dbReference type="ARBA" id="ARBA00022989"/>
    </source>
</evidence>
<dbReference type="PANTHER" id="PTHR30566:SF5">
    <property type="entry name" value="MECHANOSENSITIVE ION CHANNEL PROTEIN 1, MITOCHONDRIAL-RELATED"/>
    <property type="match status" value="1"/>
</dbReference>
<dbReference type="Gene3D" id="1.10.287.1260">
    <property type="match status" value="1"/>
</dbReference>
<dbReference type="InterPro" id="IPR006685">
    <property type="entry name" value="MscS_channel_2nd"/>
</dbReference>
<dbReference type="SUPFAM" id="SSF82689">
    <property type="entry name" value="Mechanosensitive channel protein MscS (YggB), C-terminal domain"/>
    <property type="match status" value="1"/>
</dbReference>
<feature type="transmembrane region" description="Helical" evidence="6">
    <location>
        <begin position="104"/>
        <end position="123"/>
    </location>
</feature>
<accession>A0ABX8ZA56</accession>
<evidence type="ECO:0000256" key="2">
    <source>
        <dbReference type="ARBA" id="ARBA00022475"/>
    </source>
</evidence>
<dbReference type="PROSITE" id="PS50042">
    <property type="entry name" value="CNMP_BINDING_3"/>
    <property type="match status" value="1"/>
</dbReference>
<dbReference type="SUPFAM" id="SSF50182">
    <property type="entry name" value="Sm-like ribonucleoproteins"/>
    <property type="match status" value="1"/>
</dbReference>
<proteinExistence type="predicted"/>
<keyword evidence="2" id="KW-1003">Cell membrane</keyword>
<reference evidence="8 9" key="1">
    <citation type="submission" date="2021-08" db="EMBL/GenBank/DDBJ databases">
        <title>complete genome sequencing of Deefgea sp. D25.</title>
        <authorList>
            <person name="Bae J.-W."/>
            <person name="Gim D.-H."/>
        </authorList>
    </citation>
    <scope>NUCLEOTIDE SEQUENCE [LARGE SCALE GENOMIC DNA]</scope>
    <source>
        <strain evidence="8 9">D25</strain>
    </source>
</reference>
<feature type="domain" description="Cyclic nucleotide-binding" evidence="7">
    <location>
        <begin position="348"/>
        <end position="451"/>
    </location>
</feature>
<dbReference type="InterPro" id="IPR023408">
    <property type="entry name" value="MscS_beta-dom_sf"/>
</dbReference>
<feature type="transmembrane region" description="Helical" evidence="6">
    <location>
        <begin position="72"/>
        <end position="92"/>
    </location>
</feature>
<keyword evidence="5 6" id="KW-0472">Membrane</keyword>
<dbReference type="InterPro" id="IPR018490">
    <property type="entry name" value="cNMP-bd_dom_sf"/>
</dbReference>
<evidence type="ECO:0000259" key="7">
    <source>
        <dbReference type="PROSITE" id="PS50042"/>
    </source>
</evidence>
<evidence type="ECO:0000313" key="8">
    <source>
        <dbReference type="EMBL" id="QZA79315.1"/>
    </source>
</evidence>
<dbReference type="InterPro" id="IPR011066">
    <property type="entry name" value="MscS_channel_C_sf"/>
</dbReference>
<evidence type="ECO:0000256" key="5">
    <source>
        <dbReference type="ARBA" id="ARBA00023136"/>
    </source>
</evidence>
<evidence type="ECO:0000256" key="1">
    <source>
        <dbReference type="ARBA" id="ARBA00004651"/>
    </source>
</evidence>